<feature type="transmembrane region" description="Helical" evidence="7">
    <location>
        <begin position="501"/>
        <end position="521"/>
    </location>
</feature>
<protein>
    <submittedName>
        <fullName evidence="9">MFS transporter</fullName>
    </submittedName>
</protein>
<organism evidence="9 10">
    <name type="scientific">Paenibacillus sepulcri</name>
    <dbReference type="NCBI Taxonomy" id="359917"/>
    <lineage>
        <taxon>Bacteria</taxon>
        <taxon>Bacillati</taxon>
        <taxon>Bacillota</taxon>
        <taxon>Bacilli</taxon>
        <taxon>Bacillales</taxon>
        <taxon>Paenibacillaceae</taxon>
        <taxon>Paenibacillus</taxon>
    </lineage>
</organism>
<dbReference type="Gene3D" id="1.20.1250.20">
    <property type="entry name" value="MFS general substrate transporter like domains"/>
    <property type="match status" value="1"/>
</dbReference>
<feature type="transmembrane region" description="Helical" evidence="7">
    <location>
        <begin position="369"/>
        <end position="389"/>
    </location>
</feature>
<reference evidence="9 10" key="1">
    <citation type="submission" date="2021-07" db="EMBL/GenBank/DDBJ databases">
        <title>Paenibacillus radiodurans sp. nov., isolated from the southeastern edge of Tengger Desert.</title>
        <authorList>
            <person name="Zhang G."/>
        </authorList>
    </citation>
    <scope>NUCLEOTIDE SEQUENCE [LARGE SCALE GENOMIC DNA]</scope>
    <source>
        <strain evidence="9 10">CCM 7311</strain>
    </source>
</reference>
<keyword evidence="4 7" id="KW-0812">Transmembrane</keyword>
<dbReference type="InterPro" id="IPR005829">
    <property type="entry name" value="Sugar_transporter_CS"/>
</dbReference>
<feature type="transmembrane region" description="Helical" evidence="7">
    <location>
        <begin position="87"/>
        <end position="107"/>
    </location>
</feature>
<dbReference type="InterPro" id="IPR020846">
    <property type="entry name" value="MFS_dom"/>
</dbReference>
<dbReference type="Gene3D" id="1.20.1720.10">
    <property type="entry name" value="Multidrug resistance protein D"/>
    <property type="match status" value="1"/>
</dbReference>
<feature type="transmembrane region" description="Helical" evidence="7">
    <location>
        <begin position="176"/>
        <end position="197"/>
    </location>
</feature>
<feature type="transmembrane region" description="Helical" evidence="7">
    <location>
        <begin position="337"/>
        <end position="357"/>
    </location>
</feature>
<keyword evidence="3" id="KW-1003">Cell membrane</keyword>
<evidence type="ECO:0000256" key="4">
    <source>
        <dbReference type="ARBA" id="ARBA00022692"/>
    </source>
</evidence>
<dbReference type="InterPro" id="IPR011701">
    <property type="entry name" value="MFS"/>
</dbReference>
<feature type="transmembrane region" description="Helical" evidence="7">
    <location>
        <begin position="209"/>
        <end position="231"/>
    </location>
</feature>
<dbReference type="PROSITE" id="PS50850">
    <property type="entry name" value="MFS"/>
    <property type="match status" value="1"/>
</dbReference>
<name>A0ABS7C1E6_9BACL</name>
<keyword evidence="2" id="KW-0813">Transport</keyword>
<keyword evidence="5 7" id="KW-1133">Transmembrane helix</keyword>
<feature type="transmembrane region" description="Helical" evidence="7">
    <location>
        <begin position="278"/>
        <end position="301"/>
    </location>
</feature>
<feature type="transmembrane region" description="Helical" evidence="7">
    <location>
        <begin position="307"/>
        <end position="330"/>
    </location>
</feature>
<evidence type="ECO:0000256" key="6">
    <source>
        <dbReference type="ARBA" id="ARBA00023136"/>
    </source>
</evidence>
<evidence type="ECO:0000313" key="9">
    <source>
        <dbReference type="EMBL" id="MBW7454682.1"/>
    </source>
</evidence>
<evidence type="ECO:0000313" key="10">
    <source>
        <dbReference type="Proteomes" id="UP001519887"/>
    </source>
</evidence>
<dbReference type="PANTHER" id="PTHR23501:SF197">
    <property type="entry name" value="COMD"/>
    <property type="match status" value="1"/>
</dbReference>
<dbReference type="InterPro" id="IPR036259">
    <property type="entry name" value="MFS_trans_sf"/>
</dbReference>
<feature type="transmembrane region" description="Helical" evidence="7">
    <location>
        <begin position="113"/>
        <end position="134"/>
    </location>
</feature>
<dbReference type="Proteomes" id="UP001519887">
    <property type="component" value="Unassembled WGS sequence"/>
</dbReference>
<keyword evidence="6 7" id="KW-0472">Membrane</keyword>
<feature type="transmembrane region" description="Helical" evidence="7">
    <location>
        <begin position="57"/>
        <end position="75"/>
    </location>
</feature>
<sequence>METTGAVKSETPTDTVRKGKGLLILGLMIAMLFAALDQTIVGTAMPRIVGDLGGLGLMAWLTTAYMLTSTVVVPIAGKLADLIGRRVVYVTGLVIFIGASALCGTAQDMTWLIIFRAMQGIGGGIIMPMAMIIIGDIFTGKERAKWMGAFGAVFGLSSVIGPQVGGWIVDSLNWRWVFYINLPVGLLAVVLIALALPKHKTEGKVVFDIPGMLTMIVGVVSLLLALTFGGVDYAWGSWQIIGLFALAAVAIAAFLMIEAKAQEPILPLKLFKNRVFSTINAIGFLMSVGMFGAIMFVPLFMQGIVGISASASGTVMTPLMITMIITSIIAGQIVYKIGIKVQMILGMIIMAVGFMLLTTMDIDTTKLSASGIMMVMGFGMGFVMPLLTLALQESFPKSELGVVTSSSQFFRSIGGTFGMTVLGAVMNSQSGKLLTKDLQPVLTGMDDQTGTAAKMIDGIHSDPQSVYSMLLSPDILKALPASFVEKVSPILKHTLISSLQHVFWVGLAFIVLGVVMSLMIGKIKLSQPDKKSRKERKEAAPMMH</sequence>
<comment type="caution">
    <text evidence="9">The sequence shown here is derived from an EMBL/GenBank/DDBJ whole genome shotgun (WGS) entry which is preliminary data.</text>
</comment>
<feature type="transmembrane region" description="Helical" evidence="7">
    <location>
        <begin position="237"/>
        <end position="257"/>
    </location>
</feature>
<proteinExistence type="predicted"/>
<comment type="subcellular location">
    <subcellularLocation>
        <location evidence="1">Cell membrane</location>
        <topology evidence="1">Multi-pass membrane protein</topology>
    </subcellularLocation>
</comment>
<evidence type="ECO:0000259" key="8">
    <source>
        <dbReference type="PROSITE" id="PS50850"/>
    </source>
</evidence>
<dbReference type="PROSITE" id="PS00216">
    <property type="entry name" value="SUGAR_TRANSPORT_1"/>
    <property type="match status" value="1"/>
</dbReference>
<feature type="domain" description="Major facilitator superfamily (MFS) profile" evidence="8">
    <location>
        <begin position="23"/>
        <end position="525"/>
    </location>
</feature>
<keyword evidence="10" id="KW-1185">Reference proteome</keyword>
<evidence type="ECO:0000256" key="7">
    <source>
        <dbReference type="SAM" id="Phobius"/>
    </source>
</evidence>
<dbReference type="Pfam" id="PF07690">
    <property type="entry name" value="MFS_1"/>
    <property type="match status" value="1"/>
</dbReference>
<dbReference type="InterPro" id="IPR004638">
    <property type="entry name" value="EmrB-like"/>
</dbReference>
<evidence type="ECO:0000256" key="2">
    <source>
        <dbReference type="ARBA" id="ARBA00022448"/>
    </source>
</evidence>
<dbReference type="RefSeq" id="WP_210039541.1">
    <property type="nucleotide sequence ID" value="NZ_JBHLVU010000005.1"/>
</dbReference>
<dbReference type="PRINTS" id="PR01036">
    <property type="entry name" value="TCRTETB"/>
</dbReference>
<evidence type="ECO:0000256" key="1">
    <source>
        <dbReference type="ARBA" id="ARBA00004651"/>
    </source>
</evidence>
<evidence type="ECO:0000256" key="3">
    <source>
        <dbReference type="ARBA" id="ARBA00022475"/>
    </source>
</evidence>
<dbReference type="NCBIfam" id="TIGR00711">
    <property type="entry name" value="efflux_EmrB"/>
    <property type="match status" value="1"/>
</dbReference>
<dbReference type="PANTHER" id="PTHR23501">
    <property type="entry name" value="MAJOR FACILITATOR SUPERFAMILY"/>
    <property type="match status" value="1"/>
</dbReference>
<dbReference type="SUPFAM" id="SSF103473">
    <property type="entry name" value="MFS general substrate transporter"/>
    <property type="match status" value="1"/>
</dbReference>
<gene>
    <name evidence="9" type="ORF">K0U00_11635</name>
</gene>
<dbReference type="EMBL" id="JAHZIK010000234">
    <property type="protein sequence ID" value="MBW7454682.1"/>
    <property type="molecule type" value="Genomic_DNA"/>
</dbReference>
<dbReference type="CDD" id="cd17502">
    <property type="entry name" value="MFS_Azr1_MDR_like"/>
    <property type="match status" value="1"/>
</dbReference>
<feature type="transmembrane region" description="Helical" evidence="7">
    <location>
        <begin position="21"/>
        <end position="45"/>
    </location>
</feature>
<evidence type="ECO:0000256" key="5">
    <source>
        <dbReference type="ARBA" id="ARBA00022989"/>
    </source>
</evidence>
<accession>A0ABS7C1E6</accession>
<feature type="transmembrane region" description="Helical" evidence="7">
    <location>
        <begin position="146"/>
        <end position="164"/>
    </location>
</feature>